<proteinExistence type="predicted"/>
<keyword evidence="2" id="KW-1185">Reference proteome</keyword>
<comment type="caution">
    <text evidence="1">The sequence shown here is derived from an EMBL/GenBank/DDBJ whole genome shotgun (WGS) entry which is preliminary data.</text>
</comment>
<name>A0A9D4FKM8_DREPO</name>
<accession>A0A9D4FKM8</accession>
<dbReference type="Proteomes" id="UP000828390">
    <property type="component" value="Unassembled WGS sequence"/>
</dbReference>
<gene>
    <name evidence="1" type="ORF">DPMN_154256</name>
</gene>
<organism evidence="1 2">
    <name type="scientific">Dreissena polymorpha</name>
    <name type="common">Zebra mussel</name>
    <name type="synonym">Mytilus polymorpha</name>
    <dbReference type="NCBI Taxonomy" id="45954"/>
    <lineage>
        <taxon>Eukaryota</taxon>
        <taxon>Metazoa</taxon>
        <taxon>Spiralia</taxon>
        <taxon>Lophotrochozoa</taxon>
        <taxon>Mollusca</taxon>
        <taxon>Bivalvia</taxon>
        <taxon>Autobranchia</taxon>
        <taxon>Heteroconchia</taxon>
        <taxon>Euheterodonta</taxon>
        <taxon>Imparidentia</taxon>
        <taxon>Neoheterodontei</taxon>
        <taxon>Myida</taxon>
        <taxon>Dreissenoidea</taxon>
        <taxon>Dreissenidae</taxon>
        <taxon>Dreissena</taxon>
    </lineage>
</organism>
<sequence length="67" mass="7459">MALVDAKHDIIWADVSNGSAGDANVLNNSELKETIDKGMFGLPDSEPYENDVVCVIVFLKYLKRFNK</sequence>
<dbReference type="AlphaFoldDB" id="A0A9D4FKM8"/>
<reference evidence="1" key="2">
    <citation type="submission" date="2020-11" db="EMBL/GenBank/DDBJ databases">
        <authorList>
            <person name="McCartney M.A."/>
            <person name="Auch B."/>
            <person name="Kono T."/>
            <person name="Mallez S."/>
            <person name="Becker A."/>
            <person name="Gohl D.M."/>
            <person name="Silverstein K.A.T."/>
            <person name="Koren S."/>
            <person name="Bechman K.B."/>
            <person name="Herman A."/>
            <person name="Abrahante J.E."/>
            <person name="Garbe J."/>
        </authorList>
    </citation>
    <scope>NUCLEOTIDE SEQUENCE</scope>
    <source>
        <strain evidence="1">Duluth1</strain>
        <tissue evidence="1">Whole animal</tissue>
    </source>
</reference>
<reference evidence="1" key="1">
    <citation type="journal article" date="2019" name="bioRxiv">
        <title>The Genome of the Zebra Mussel, Dreissena polymorpha: A Resource for Invasive Species Research.</title>
        <authorList>
            <person name="McCartney M.A."/>
            <person name="Auch B."/>
            <person name="Kono T."/>
            <person name="Mallez S."/>
            <person name="Zhang Y."/>
            <person name="Obille A."/>
            <person name="Becker A."/>
            <person name="Abrahante J.E."/>
            <person name="Garbe J."/>
            <person name="Badalamenti J.P."/>
            <person name="Herman A."/>
            <person name="Mangelson H."/>
            <person name="Liachko I."/>
            <person name="Sullivan S."/>
            <person name="Sone E.D."/>
            <person name="Koren S."/>
            <person name="Silverstein K.A.T."/>
            <person name="Beckman K.B."/>
            <person name="Gohl D.M."/>
        </authorList>
    </citation>
    <scope>NUCLEOTIDE SEQUENCE</scope>
    <source>
        <strain evidence="1">Duluth1</strain>
        <tissue evidence="1">Whole animal</tissue>
    </source>
</reference>
<evidence type="ECO:0000313" key="2">
    <source>
        <dbReference type="Proteomes" id="UP000828390"/>
    </source>
</evidence>
<evidence type="ECO:0000313" key="1">
    <source>
        <dbReference type="EMBL" id="KAH3800618.1"/>
    </source>
</evidence>
<protein>
    <submittedName>
        <fullName evidence="1">Uncharacterized protein</fullName>
    </submittedName>
</protein>
<dbReference type="EMBL" id="JAIWYP010000007">
    <property type="protein sequence ID" value="KAH3800618.1"/>
    <property type="molecule type" value="Genomic_DNA"/>
</dbReference>